<accession>A0A6J2XMW7</accession>
<keyword evidence="2" id="KW-0732">Signal</keyword>
<protein>
    <submittedName>
        <fullName evidence="4">Uncharacterized protein</fullName>
    </submittedName>
</protein>
<feature type="region of interest" description="Disordered" evidence="1">
    <location>
        <begin position="79"/>
        <end position="101"/>
    </location>
</feature>
<evidence type="ECO:0000256" key="1">
    <source>
        <dbReference type="SAM" id="MobiDB-lite"/>
    </source>
</evidence>
<sequence>MNKRLLIGISIIAFTAAYPQDSQNAAAPSVAPPSSPLIGVRFSAAPDVSHISFNSPLVSYGSSLAEIQLPAAPIEPANLKQAAGQSEYHEDQQQDADNQAQQQLQIQQSNLQNSQLIQSGQPQVAQPMRQIPQPQVQANPQFLSIQQYPSNLQLRASSSAQPQQIIISQTLPGPQPQTYTPNVYSQSTPQQPQYNPQFTYPQNTVPQNYPTNINPYFGQQYPAAADPNQYAGQQPVASFPAQSVPASYPATPARTNTYFATGPFAAPQPVTPAQYTPNQYAPIQYAPQGLQVGYPGNANGALVSRVTFNAPGTGFTYGF</sequence>
<evidence type="ECO:0000313" key="4">
    <source>
        <dbReference type="RefSeq" id="XP_030752009.1"/>
    </source>
</evidence>
<evidence type="ECO:0000256" key="2">
    <source>
        <dbReference type="SAM" id="SignalP"/>
    </source>
</evidence>
<dbReference type="GeneID" id="115879367"/>
<dbReference type="RefSeq" id="XP_030752009.1">
    <property type="nucleotide sequence ID" value="XM_030896149.1"/>
</dbReference>
<feature type="chain" id="PRO_5027003181" evidence="2">
    <location>
        <begin position="18"/>
        <end position="319"/>
    </location>
</feature>
<feature type="region of interest" description="Disordered" evidence="1">
    <location>
        <begin position="115"/>
        <end position="134"/>
    </location>
</feature>
<gene>
    <name evidence="4" type="primary">LOC115879367</name>
</gene>
<keyword evidence="3" id="KW-1185">Reference proteome</keyword>
<dbReference type="InParanoid" id="A0A6J2XMW7"/>
<dbReference type="AlphaFoldDB" id="A0A6J2XMW7"/>
<dbReference type="Proteomes" id="UP000504635">
    <property type="component" value="Unplaced"/>
</dbReference>
<reference evidence="4" key="1">
    <citation type="submission" date="2025-08" db="UniProtKB">
        <authorList>
            <consortium name="RefSeq"/>
        </authorList>
    </citation>
    <scope>IDENTIFICATION</scope>
    <source>
        <tissue evidence="4">Gonads</tissue>
    </source>
</reference>
<proteinExistence type="predicted"/>
<dbReference type="OrthoDB" id="6784518at2759"/>
<organism evidence="3 4">
    <name type="scientific">Sitophilus oryzae</name>
    <name type="common">Rice weevil</name>
    <name type="synonym">Curculio oryzae</name>
    <dbReference type="NCBI Taxonomy" id="7048"/>
    <lineage>
        <taxon>Eukaryota</taxon>
        <taxon>Metazoa</taxon>
        <taxon>Ecdysozoa</taxon>
        <taxon>Arthropoda</taxon>
        <taxon>Hexapoda</taxon>
        <taxon>Insecta</taxon>
        <taxon>Pterygota</taxon>
        <taxon>Neoptera</taxon>
        <taxon>Endopterygota</taxon>
        <taxon>Coleoptera</taxon>
        <taxon>Polyphaga</taxon>
        <taxon>Cucujiformia</taxon>
        <taxon>Curculionidae</taxon>
        <taxon>Dryophthorinae</taxon>
        <taxon>Sitophilus</taxon>
    </lineage>
</organism>
<feature type="signal peptide" evidence="2">
    <location>
        <begin position="1"/>
        <end position="17"/>
    </location>
</feature>
<evidence type="ECO:0000313" key="3">
    <source>
        <dbReference type="Proteomes" id="UP000504635"/>
    </source>
</evidence>
<name>A0A6J2XMW7_SITOR</name>
<dbReference type="KEGG" id="soy:115879367"/>